<dbReference type="SUPFAM" id="SSF75011">
    <property type="entry name" value="3-carboxy-cis,cis-mucoante lactonizing enzyme"/>
    <property type="match status" value="1"/>
</dbReference>
<keyword evidence="3" id="KW-1185">Reference proteome</keyword>
<organism evidence="2 3">
    <name type="scientific">Anthostomella pinea</name>
    <dbReference type="NCBI Taxonomy" id="933095"/>
    <lineage>
        <taxon>Eukaryota</taxon>
        <taxon>Fungi</taxon>
        <taxon>Dikarya</taxon>
        <taxon>Ascomycota</taxon>
        <taxon>Pezizomycotina</taxon>
        <taxon>Sordariomycetes</taxon>
        <taxon>Xylariomycetidae</taxon>
        <taxon>Xylariales</taxon>
        <taxon>Xylariaceae</taxon>
        <taxon>Anthostomella</taxon>
    </lineage>
</organism>
<dbReference type="AlphaFoldDB" id="A0AAI8VWT8"/>
<dbReference type="InterPro" id="IPR015943">
    <property type="entry name" value="WD40/YVTN_repeat-like_dom_sf"/>
</dbReference>
<feature type="chain" id="PRO_5042557157" evidence="1">
    <location>
        <begin position="20"/>
        <end position="296"/>
    </location>
</feature>
<proteinExistence type="predicted"/>
<reference evidence="2" key="1">
    <citation type="submission" date="2023-10" db="EMBL/GenBank/DDBJ databases">
        <authorList>
            <person name="Hackl T."/>
        </authorList>
    </citation>
    <scope>NUCLEOTIDE SEQUENCE</scope>
</reference>
<dbReference type="GO" id="GO:0017057">
    <property type="term" value="F:6-phosphogluconolactonase activity"/>
    <property type="evidence" value="ECO:0007669"/>
    <property type="project" value="TreeGrafter"/>
</dbReference>
<feature type="signal peptide" evidence="1">
    <location>
        <begin position="1"/>
        <end position="19"/>
    </location>
</feature>
<evidence type="ECO:0000313" key="2">
    <source>
        <dbReference type="EMBL" id="CAJ2512503.1"/>
    </source>
</evidence>
<dbReference type="PANTHER" id="PTHR30344:SF4">
    <property type="entry name" value="CYCLASE, PUTATIVE (AFU_ORTHOLOGUE AFUA_6G11580)-RELATED"/>
    <property type="match status" value="1"/>
</dbReference>
<gene>
    <name evidence="2" type="ORF">KHLLAP_LOCUS12971</name>
</gene>
<sequence length="296" mass="30720">MRFSASLLALASLAPLAHAATHDLIVGTFGTKALYTLEFDDEALTLDLVANTSTTISSSWIALSNATSIGLDKAVVAGGNCTSTSIYVVADPHPPYAVYGSFFGGDAGCGAVMSVDDGVLDASILNYTYFTSSGVHGTAFGPDSKFIYSADDTGNTLWTHSVDSSTVCSHVVYPLKQSNDSASDFWADEVALSASGSYVWATNRARSSTAGYISAFTLDESGAILQQNFLLPTTSTGGAANSVAPSPFSDRFVALTDSSVGFVEIWELAEDGQAASVVAHIDLVDGGCCANAVWYS</sequence>
<dbReference type="Proteomes" id="UP001295740">
    <property type="component" value="Unassembled WGS sequence"/>
</dbReference>
<protein>
    <submittedName>
        <fullName evidence="2">Uu.00g055180.m01.CDS01</fullName>
    </submittedName>
</protein>
<dbReference type="PANTHER" id="PTHR30344">
    <property type="entry name" value="6-PHOSPHOGLUCONOLACTONASE-RELATED"/>
    <property type="match status" value="1"/>
</dbReference>
<dbReference type="EMBL" id="CAUWAG010000019">
    <property type="protein sequence ID" value="CAJ2512503.1"/>
    <property type="molecule type" value="Genomic_DNA"/>
</dbReference>
<evidence type="ECO:0000313" key="3">
    <source>
        <dbReference type="Proteomes" id="UP001295740"/>
    </source>
</evidence>
<evidence type="ECO:0000256" key="1">
    <source>
        <dbReference type="SAM" id="SignalP"/>
    </source>
</evidence>
<dbReference type="Gene3D" id="2.130.10.10">
    <property type="entry name" value="YVTN repeat-like/Quinoprotein amine dehydrogenase"/>
    <property type="match status" value="2"/>
</dbReference>
<name>A0AAI8VWT8_9PEZI</name>
<keyword evidence="1" id="KW-0732">Signal</keyword>
<comment type="caution">
    <text evidence="2">The sequence shown here is derived from an EMBL/GenBank/DDBJ whole genome shotgun (WGS) entry which is preliminary data.</text>
</comment>
<accession>A0AAI8VWT8</accession>
<dbReference type="InterPro" id="IPR050282">
    <property type="entry name" value="Cycloisomerase_2"/>
</dbReference>